<dbReference type="Proteomes" id="UP001515480">
    <property type="component" value="Unassembled WGS sequence"/>
</dbReference>
<evidence type="ECO:0000313" key="2">
    <source>
        <dbReference type="EMBL" id="KAL1530555.1"/>
    </source>
</evidence>
<comment type="caution">
    <text evidence="2">The sequence shown here is derived from an EMBL/GenBank/DDBJ whole genome shotgun (WGS) entry which is preliminary data.</text>
</comment>
<proteinExistence type="predicted"/>
<organism evidence="2 3">
    <name type="scientific">Prymnesium parvum</name>
    <name type="common">Toxic golden alga</name>
    <dbReference type="NCBI Taxonomy" id="97485"/>
    <lineage>
        <taxon>Eukaryota</taxon>
        <taxon>Haptista</taxon>
        <taxon>Haptophyta</taxon>
        <taxon>Prymnesiophyceae</taxon>
        <taxon>Prymnesiales</taxon>
        <taxon>Prymnesiaceae</taxon>
        <taxon>Prymnesium</taxon>
    </lineage>
</organism>
<gene>
    <name evidence="2" type="ORF">AB1Y20_001456</name>
</gene>
<feature type="region of interest" description="Disordered" evidence="1">
    <location>
        <begin position="58"/>
        <end position="191"/>
    </location>
</feature>
<feature type="compositionally biased region" description="Low complexity" evidence="1">
    <location>
        <begin position="105"/>
        <end position="127"/>
    </location>
</feature>
<feature type="compositionally biased region" description="Low complexity" evidence="1">
    <location>
        <begin position="162"/>
        <end position="174"/>
    </location>
</feature>
<dbReference type="AlphaFoldDB" id="A0AB34K8R6"/>
<protein>
    <submittedName>
        <fullName evidence="2">Uncharacterized protein</fullName>
    </submittedName>
</protein>
<keyword evidence="3" id="KW-1185">Reference proteome</keyword>
<reference evidence="2 3" key="1">
    <citation type="journal article" date="2024" name="Science">
        <title>Giant polyketide synthase enzymes in the biosynthesis of giant marine polyether toxins.</title>
        <authorList>
            <person name="Fallon T.R."/>
            <person name="Shende V.V."/>
            <person name="Wierzbicki I.H."/>
            <person name="Pendleton A.L."/>
            <person name="Watervoot N.F."/>
            <person name="Auber R.P."/>
            <person name="Gonzalez D.J."/>
            <person name="Wisecaver J.H."/>
            <person name="Moore B.S."/>
        </authorList>
    </citation>
    <scope>NUCLEOTIDE SEQUENCE [LARGE SCALE GENOMIC DNA]</scope>
    <source>
        <strain evidence="2 3">12B1</strain>
    </source>
</reference>
<evidence type="ECO:0000313" key="3">
    <source>
        <dbReference type="Proteomes" id="UP001515480"/>
    </source>
</evidence>
<name>A0AB34K8R6_PRYPA</name>
<evidence type="ECO:0000256" key="1">
    <source>
        <dbReference type="SAM" id="MobiDB-lite"/>
    </source>
</evidence>
<dbReference type="EMBL" id="JBGBPQ010000001">
    <property type="protein sequence ID" value="KAL1530555.1"/>
    <property type="molecule type" value="Genomic_DNA"/>
</dbReference>
<accession>A0AB34K8R6</accession>
<sequence length="282" mass="29580">MAPQPVEESAEAWAPARVAAYLAEYRVLERVNASVNDAVRNRAPNPLLHIASLLRREDFSAPPDRPSPFPPSERYTEAPPGIPETHSQRVWLHPALQGERPDPAPSNSTSPSTLLSAPSSPSRAPPDGSGGEGVRTEQESAATVEPRGAERVEYSQPPRVDGSFSPSTASTSSAEEARGGSHGGTDGASELHGVLPATRAHRRMEGGLARAGAPAEAEGVSVSRGGAASAAHAHVHVPTMEALAKALGLEGEVSTWEEATACAIETLFCELQESMRCHGAMR</sequence>